<dbReference type="EMBL" id="JBHSMI010000029">
    <property type="protein sequence ID" value="MFC5405263.1"/>
    <property type="molecule type" value="Genomic_DNA"/>
</dbReference>
<dbReference type="Pfam" id="PF12732">
    <property type="entry name" value="YtxH"/>
    <property type="match status" value="1"/>
</dbReference>
<feature type="compositionally biased region" description="Acidic residues" evidence="1">
    <location>
        <begin position="93"/>
        <end position="111"/>
    </location>
</feature>
<proteinExistence type="predicted"/>
<reference evidence="3" key="1">
    <citation type="journal article" date="2019" name="Int. J. Syst. Evol. Microbiol.">
        <title>The Global Catalogue of Microorganisms (GCM) 10K type strain sequencing project: providing services to taxonomists for standard genome sequencing and annotation.</title>
        <authorList>
            <consortium name="The Broad Institute Genomics Platform"/>
            <consortium name="The Broad Institute Genome Sequencing Center for Infectious Disease"/>
            <person name="Wu L."/>
            <person name="Ma J."/>
        </authorList>
    </citation>
    <scope>NUCLEOTIDE SEQUENCE [LARGE SCALE GENOMIC DNA]</scope>
    <source>
        <strain evidence="3">CGMCC 1.18575</strain>
    </source>
</reference>
<dbReference type="PANTHER" id="PTHR35792:SF1">
    <property type="entry name" value="SLL0268 PROTEIN"/>
    <property type="match status" value="1"/>
</dbReference>
<keyword evidence="3" id="KW-1185">Reference proteome</keyword>
<evidence type="ECO:0000313" key="3">
    <source>
        <dbReference type="Proteomes" id="UP001596113"/>
    </source>
</evidence>
<protein>
    <submittedName>
        <fullName evidence="2">YtxH domain-containing protein</fullName>
    </submittedName>
</protein>
<comment type="caution">
    <text evidence="2">The sequence shown here is derived from an EMBL/GenBank/DDBJ whole genome shotgun (WGS) entry which is preliminary data.</text>
</comment>
<dbReference type="InterPro" id="IPR024623">
    <property type="entry name" value="YtxH"/>
</dbReference>
<gene>
    <name evidence="2" type="ORF">ACFPOF_21185</name>
</gene>
<accession>A0ABW0HXK1</accession>
<feature type="region of interest" description="Disordered" evidence="1">
    <location>
        <begin position="89"/>
        <end position="111"/>
    </location>
</feature>
<sequence length="111" mass="11461">MSKKAFLLGTLTGAITGAVAALLFAPKSGRELRGDIADTAHKVGEKTADIGRQAGSAVQSLAQRTSGFVRDLRSRGQASDSSAAVEVAAASEELTDEVTTDAALEEEIVDR</sequence>
<name>A0ABW0HXK1_9BACL</name>
<dbReference type="RefSeq" id="WP_378136354.1">
    <property type="nucleotide sequence ID" value="NZ_JBHSMI010000029.1"/>
</dbReference>
<evidence type="ECO:0000256" key="1">
    <source>
        <dbReference type="SAM" id="MobiDB-lite"/>
    </source>
</evidence>
<dbReference type="PANTHER" id="PTHR35792">
    <property type="entry name" value="GENERAL STRESS PROTEIN"/>
    <property type="match status" value="1"/>
</dbReference>
<evidence type="ECO:0000313" key="2">
    <source>
        <dbReference type="EMBL" id="MFC5405263.1"/>
    </source>
</evidence>
<dbReference type="Proteomes" id="UP001596113">
    <property type="component" value="Unassembled WGS sequence"/>
</dbReference>
<organism evidence="2 3">
    <name type="scientific">Cohnella soli</name>
    <dbReference type="NCBI Taxonomy" id="425005"/>
    <lineage>
        <taxon>Bacteria</taxon>
        <taxon>Bacillati</taxon>
        <taxon>Bacillota</taxon>
        <taxon>Bacilli</taxon>
        <taxon>Bacillales</taxon>
        <taxon>Paenibacillaceae</taxon>
        <taxon>Cohnella</taxon>
    </lineage>
</organism>
<dbReference type="InterPro" id="IPR052928">
    <property type="entry name" value="Desiccation-related_membrane"/>
</dbReference>